<feature type="compositionally biased region" description="Basic and acidic residues" evidence="1">
    <location>
        <begin position="120"/>
        <end position="131"/>
    </location>
</feature>
<keyword evidence="3" id="KW-1185">Reference proteome</keyword>
<comment type="caution">
    <text evidence="2">The sequence shown here is derived from an EMBL/GenBank/DDBJ whole genome shotgun (WGS) entry which is preliminary data.</text>
</comment>
<reference evidence="2" key="1">
    <citation type="submission" date="2021-03" db="EMBL/GenBank/DDBJ databases">
        <title>Draft genome sequence of rust myrtle Austropuccinia psidii MF-1, a brazilian biotype.</title>
        <authorList>
            <person name="Quecine M.C."/>
            <person name="Pachon D.M.R."/>
            <person name="Bonatelli M.L."/>
            <person name="Correr F.H."/>
            <person name="Franceschini L.M."/>
            <person name="Leite T.F."/>
            <person name="Margarido G.R.A."/>
            <person name="Almeida C.A."/>
            <person name="Ferrarezi J.A."/>
            <person name="Labate C.A."/>
        </authorList>
    </citation>
    <scope>NUCLEOTIDE SEQUENCE</scope>
    <source>
        <strain evidence="2">MF-1</strain>
    </source>
</reference>
<sequence>MGEYEYIIHYLKGYPYIQGDNQEILAILYPSVQESIYKEMIKYKAIVKALDGGCIIPRLQILKLYIEQDLEAKVIIQQKEFSQEKSKEKKARFDDESWEEVLTQIKDLPQRIENPQPQEDQSKDTGNESVKEVLNQLKNLSEVIKPSNKTQTSNNQD</sequence>
<dbReference type="EMBL" id="AVOT02005330">
    <property type="protein sequence ID" value="MBW0478799.1"/>
    <property type="molecule type" value="Genomic_DNA"/>
</dbReference>
<name>A0A9Q3C5F3_9BASI</name>
<evidence type="ECO:0000313" key="2">
    <source>
        <dbReference type="EMBL" id="MBW0478799.1"/>
    </source>
</evidence>
<protein>
    <submittedName>
        <fullName evidence="2">Uncharacterized protein</fullName>
    </submittedName>
</protein>
<evidence type="ECO:0000256" key="1">
    <source>
        <dbReference type="SAM" id="MobiDB-lite"/>
    </source>
</evidence>
<evidence type="ECO:0000313" key="3">
    <source>
        <dbReference type="Proteomes" id="UP000765509"/>
    </source>
</evidence>
<dbReference type="AlphaFoldDB" id="A0A9Q3C5F3"/>
<organism evidence="2 3">
    <name type="scientific">Austropuccinia psidii MF-1</name>
    <dbReference type="NCBI Taxonomy" id="1389203"/>
    <lineage>
        <taxon>Eukaryota</taxon>
        <taxon>Fungi</taxon>
        <taxon>Dikarya</taxon>
        <taxon>Basidiomycota</taxon>
        <taxon>Pucciniomycotina</taxon>
        <taxon>Pucciniomycetes</taxon>
        <taxon>Pucciniales</taxon>
        <taxon>Sphaerophragmiaceae</taxon>
        <taxon>Austropuccinia</taxon>
    </lineage>
</organism>
<proteinExistence type="predicted"/>
<dbReference type="Proteomes" id="UP000765509">
    <property type="component" value="Unassembled WGS sequence"/>
</dbReference>
<gene>
    <name evidence="2" type="ORF">O181_018514</name>
</gene>
<accession>A0A9Q3C5F3</accession>
<feature type="region of interest" description="Disordered" evidence="1">
    <location>
        <begin position="107"/>
        <end position="131"/>
    </location>
</feature>